<sequence length="120" mass="12980">MAGNIGQRNTSLLTSFTESSVHSTSQGSLHTHTQGTEALTGVPRGGHNRPQQQEARLNKQSVRLPVLPRTCSLADSLPRAVPTLTKPARAKYTYAHTHVTVVSSSLEPCVLSRHCGAERR</sequence>
<dbReference type="Proteomes" id="UP000324222">
    <property type="component" value="Unassembled WGS sequence"/>
</dbReference>
<evidence type="ECO:0000313" key="2">
    <source>
        <dbReference type="EMBL" id="MPC79870.1"/>
    </source>
</evidence>
<keyword evidence="3" id="KW-1185">Reference proteome</keyword>
<feature type="region of interest" description="Disordered" evidence="1">
    <location>
        <begin position="16"/>
        <end position="61"/>
    </location>
</feature>
<name>A0A5B7I5M4_PORTR</name>
<proteinExistence type="predicted"/>
<gene>
    <name evidence="2" type="ORF">E2C01_074423</name>
</gene>
<organism evidence="2 3">
    <name type="scientific">Portunus trituberculatus</name>
    <name type="common">Swimming crab</name>
    <name type="synonym">Neptunus trituberculatus</name>
    <dbReference type="NCBI Taxonomy" id="210409"/>
    <lineage>
        <taxon>Eukaryota</taxon>
        <taxon>Metazoa</taxon>
        <taxon>Ecdysozoa</taxon>
        <taxon>Arthropoda</taxon>
        <taxon>Crustacea</taxon>
        <taxon>Multicrustacea</taxon>
        <taxon>Malacostraca</taxon>
        <taxon>Eumalacostraca</taxon>
        <taxon>Eucarida</taxon>
        <taxon>Decapoda</taxon>
        <taxon>Pleocyemata</taxon>
        <taxon>Brachyura</taxon>
        <taxon>Eubrachyura</taxon>
        <taxon>Portunoidea</taxon>
        <taxon>Portunidae</taxon>
        <taxon>Portuninae</taxon>
        <taxon>Portunus</taxon>
    </lineage>
</organism>
<protein>
    <submittedName>
        <fullName evidence="2">Uncharacterized protein</fullName>
    </submittedName>
</protein>
<feature type="compositionally biased region" description="Polar residues" evidence="1">
    <location>
        <begin position="16"/>
        <end position="37"/>
    </location>
</feature>
<comment type="caution">
    <text evidence="2">The sequence shown here is derived from an EMBL/GenBank/DDBJ whole genome shotgun (WGS) entry which is preliminary data.</text>
</comment>
<dbReference type="AlphaFoldDB" id="A0A5B7I5M4"/>
<dbReference type="EMBL" id="VSRR010052318">
    <property type="protein sequence ID" value="MPC79870.1"/>
    <property type="molecule type" value="Genomic_DNA"/>
</dbReference>
<feature type="compositionally biased region" description="Polar residues" evidence="1">
    <location>
        <begin position="49"/>
        <end position="61"/>
    </location>
</feature>
<reference evidence="2 3" key="1">
    <citation type="submission" date="2019-05" db="EMBL/GenBank/DDBJ databases">
        <title>Another draft genome of Portunus trituberculatus and its Hox gene families provides insights of decapod evolution.</title>
        <authorList>
            <person name="Jeong J.-H."/>
            <person name="Song I."/>
            <person name="Kim S."/>
            <person name="Choi T."/>
            <person name="Kim D."/>
            <person name="Ryu S."/>
            <person name="Kim W."/>
        </authorList>
    </citation>
    <scope>NUCLEOTIDE SEQUENCE [LARGE SCALE GENOMIC DNA]</scope>
    <source>
        <tissue evidence="2">Muscle</tissue>
    </source>
</reference>
<accession>A0A5B7I5M4</accession>
<evidence type="ECO:0000256" key="1">
    <source>
        <dbReference type="SAM" id="MobiDB-lite"/>
    </source>
</evidence>
<evidence type="ECO:0000313" key="3">
    <source>
        <dbReference type="Proteomes" id="UP000324222"/>
    </source>
</evidence>